<name>A0AAD9P839_RIDPI</name>
<reference evidence="1" key="1">
    <citation type="journal article" date="2023" name="Mol. Biol. Evol.">
        <title>Third-Generation Sequencing Reveals the Adaptive Role of the Epigenome in Three Deep-Sea Polychaetes.</title>
        <authorList>
            <person name="Perez M."/>
            <person name="Aroh O."/>
            <person name="Sun Y."/>
            <person name="Lan Y."/>
            <person name="Juniper S.K."/>
            <person name="Young C.R."/>
            <person name="Angers B."/>
            <person name="Qian P.Y."/>
        </authorList>
    </citation>
    <scope>NUCLEOTIDE SEQUENCE</scope>
    <source>
        <strain evidence="1">R07B-5</strain>
    </source>
</reference>
<protein>
    <submittedName>
        <fullName evidence="1">Uncharacterized protein</fullName>
    </submittedName>
</protein>
<evidence type="ECO:0000313" key="1">
    <source>
        <dbReference type="EMBL" id="KAK2189696.1"/>
    </source>
</evidence>
<proteinExistence type="predicted"/>
<evidence type="ECO:0000313" key="2">
    <source>
        <dbReference type="Proteomes" id="UP001209878"/>
    </source>
</evidence>
<dbReference type="EMBL" id="JAODUO010000099">
    <property type="protein sequence ID" value="KAK2189696.1"/>
    <property type="molecule type" value="Genomic_DNA"/>
</dbReference>
<sequence>MHRTREVSLPARKALRHCSVTVVCGGLSISIRVWESFLATSSATIWASCLYTTTSPVEEFLSYKIGLNYSGITLSISM</sequence>
<comment type="caution">
    <text evidence="1">The sequence shown here is derived from an EMBL/GenBank/DDBJ whole genome shotgun (WGS) entry which is preliminary data.</text>
</comment>
<gene>
    <name evidence="1" type="ORF">NP493_99g01041</name>
</gene>
<organism evidence="1 2">
    <name type="scientific">Ridgeia piscesae</name>
    <name type="common">Tubeworm</name>
    <dbReference type="NCBI Taxonomy" id="27915"/>
    <lineage>
        <taxon>Eukaryota</taxon>
        <taxon>Metazoa</taxon>
        <taxon>Spiralia</taxon>
        <taxon>Lophotrochozoa</taxon>
        <taxon>Annelida</taxon>
        <taxon>Polychaeta</taxon>
        <taxon>Sedentaria</taxon>
        <taxon>Canalipalpata</taxon>
        <taxon>Sabellida</taxon>
        <taxon>Siboglinidae</taxon>
        <taxon>Ridgeia</taxon>
    </lineage>
</organism>
<keyword evidence="2" id="KW-1185">Reference proteome</keyword>
<dbReference type="Proteomes" id="UP001209878">
    <property type="component" value="Unassembled WGS sequence"/>
</dbReference>
<accession>A0AAD9P839</accession>
<dbReference type="AlphaFoldDB" id="A0AAD9P839"/>